<dbReference type="Pfam" id="PF00589">
    <property type="entry name" value="Phage_integrase"/>
    <property type="match status" value="1"/>
</dbReference>
<gene>
    <name evidence="5" type="ORF">SAMN02745119_01514</name>
</gene>
<dbReference type="GO" id="GO:0003677">
    <property type="term" value="F:DNA binding"/>
    <property type="evidence" value="ECO:0007669"/>
    <property type="project" value="UniProtKB-KW"/>
</dbReference>
<name>A0A1T4N4G1_9BACT</name>
<dbReference type="GO" id="GO:0015074">
    <property type="term" value="P:DNA integration"/>
    <property type="evidence" value="ECO:0007669"/>
    <property type="project" value="UniProtKB-KW"/>
</dbReference>
<evidence type="ECO:0000313" key="6">
    <source>
        <dbReference type="Proteomes" id="UP000190102"/>
    </source>
</evidence>
<dbReference type="Pfam" id="PF12167">
    <property type="entry name" value="Arm-DNA-bind_2"/>
    <property type="match status" value="1"/>
</dbReference>
<dbReference type="InterPro" id="IPR004107">
    <property type="entry name" value="Integrase_SAM-like_N"/>
</dbReference>
<dbReference type="InterPro" id="IPR022000">
    <property type="entry name" value="Min27-like_integrase_DNA_bind"/>
</dbReference>
<dbReference type="EMBL" id="FUWR01000006">
    <property type="protein sequence ID" value="SJZ74112.1"/>
    <property type="molecule type" value="Genomic_DNA"/>
</dbReference>
<dbReference type="Pfam" id="PF14659">
    <property type="entry name" value="Phage_int_SAM_3"/>
    <property type="match status" value="1"/>
</dbReference>
<dbReference type="Gene3D" id="1.10.150.130">
    <property type="match status" value="1"/>
</dbReference>
<dbReference type="GO" id="GO:0006310">
    <property type="term" value="P:DNA recombination"/>
    <property type="evidence" value="ECO:0007669"/>
    <property type="project" value="UniProtKB-KW"/>
</dbReference>
<dbReference type="InterPro" id="IPR002104">
    <property type="entry name" value="Integrase_catalytic"/>
</dbReference>
<evidence type="ECO:0000259" key="4">
    <source>
        <dbReference type="PROSITE" id="PS51898"/>
    </source>
</evidence>
<dbReference type="SUPFAM" id="SSF56349">
    <property type="entry name" value="DNA breaking-rejoining enzymes"/>
    <property type="match status" value="1"/>
</dbReference>
<dbReference type="PROSITE" id="PS51898">
    <property type="entry name" value="TYR_RECOMBINASE"/>
    <property type="match status" value="1"/>
</dbReference>
<evidence type="ECO:0000313" key="5">
    <source>
        <dbReference type="EMBL" id="SJZ74112.1"/>
    </source>
</evidence>
<dbReference type="OrthoDB" id="5391994at2"/>
<protein>
    <submittedName>
        <fullName evidence="5">Integrase</fullName>
    </submittedName>
</protein>
<keyword evidence="1" id="KW-0229">DNA integration</keyword>
<evidence type="ECO:0000256" key="3">
    <source>
        <dbReference type="ARBA" id="ARBA00023172"/>
    </source>
</evidence>
<dbReference type="InterPro" id="IPR010998">
    <property type="entry name" value="Integrase_recombinase_N"/>
</dbReference>
<evidence type="ECO:0000256" key="2">
    <source>
        <dbReference type="ARBA" id="ARBA00023125"/>
    </source>
</evidence>
<dbReference type="Proteomes" id="UP000190102">
    <property type="component" value="Unassembled WGS sequence"/>
</dbReference>
<feature type="domain" description="Tyr recombinase" evidence="4">
    <location>
        <begin position="218"/>
        <end position="399"/>
    </location>
</feature>
<evidence type="ECO:0000256" key="1">
    <source>
        <dbReference type="ARBA" id="ARBA00022908"/>
    </source>
</evidence>
<dbReference type="Gene3D" id="1.10.443.10">
    <property type="entry name" value="Intergrase catalytic core"/>
    <property type="match status" value="1"/>
</dbReference>
<dbReference type="InterPro" id="IPR011010">
    <property type="entry name" value="DNA_brk_join_enz"/>
</dbReference>
<sequence length="488" mass="56402">MEVKHTFGNIRVVRGYLHIDCRIYKERVRMTSGMEDTPSNQRDLAVFLNDVGAALKNKSFRFKEFFPDADQEMLDKFVAMERSLYGVPVVKPGDVTISEYADSWLEEEKQTIHASMKIDYTDLIESRIKPMIGHLTFAELTSSTLKMFVRNLKHISGKRQGQYLSAVRMRNILNLLRKMYQEACSDYKWPYADPFQPAFRRIKKIEALFDEDGDVRHKPREVWLLSEWLNFIMHVPIHYRPLFEAMRMGMIFSELKGLKKDCIHDDHIEIKRSYSRGVQKNRAKTTFRSRELRLGSNFNNIMQQAAESSQSEYVFTMEDGKTPLNYTTILKRIWGPALKAAGLPHRNMYSLRHTFVGWMVLLGVDSTRLKNLTGHSSRSTLTEDTYGDFREGLLAEKESILEHLGRDILDPEEFKRSFPHIYLQELGFDPTPATGMSPEAIKKLASMLATEMHEGQQLSHLQSAVVQPDFSKLNFGKADSYADANSQK</sequence>
<keyword evidence="6" id="KW-1185">Reference proteome</keyword>
<reference evidence="6" key="1">
    <citation type="submission" date="2017-02" db="EMBL/GenBank/DDBJ databases">
        <authorList>
            <person name="Varghese N."/>
            <person name="Submissions S."/>
        </authorList>
    </citation>
    <scope>NUCLEOTIDE SEQUENCE [LARGE SCALE GENOMIC DNA]</scope>
    <source>
        <strain evidence="6">ATCC BAA-34</strain>
    </source>
</reference>
<dbReference type="RefSeq" id="WP_078789818.1">
    <property type="nucleotide sequence ID" value="NZ_FUWR01000006.1"/>
</dbReference>
<dbReference type="STRING" id="115783.SAMN02745119_01514"/>
<accession>A0A1T4N4G1</accession>
<keyword evidence="2" id="KW-0238">DNA-binding</keyword>
<proteinExistence type="predicted"/>
<keyword evidence="3" id="KW-0233">DNA recombination</keyword>
<organism evidence="5 6">
    <name type="scientific">Trichlorobacter thiogenes</name>
    <dbReference type="NCBI Taxonomy" id="115783"/>
    <lineage>
        <taxon>Bacteria</taxon>
        <taxon>Pseudomonadati</taxon>
        <taxon>Thermodesulfobacteriota</taxon>
        <taxon>Desulfuromonadia</taxon>
        <taxon>Geobacterales</taxon>
        <taxon>Geobacteraceae</taxon>
        <taxon>Trichlorobacter</taxon>
    </lineage>
</organism>
<dbReference type="AlphaFoldDB" id="A0A1T4N4G1"/>
<dbReference type="InterPro" id="IPR013762">
    <property type="entry name" value="Integrase-like_cat_sf"/>
</dbReference>